<dbReference type="EMBL" id="UYWY01020851">
    <property type="protein sequence ID" value="VDM42736.1"/>
    <property type="molecule type" value="Genomic_DNA"/>
</dbReference>
<keyword evidence="3" id="KW-1185">Reference proteome</keyword>
<feature type="signal peptide" evidence="1">
    <location>
        <begin position="1"/>
        <end position="22"/>
    </location>
</feature>
<evidence type="ECO:0000313" key="4">
    <source>
        <dbReference type="WBParaSite" id="TCNE_0001141501-mRNA-1"/>
    </source>
</evidence>
<evidence type="ECO:0000256" key="1">
    <source>
        <dbReference type="SAM" id="SignalP"/>
    </source>
</evidence>
<accession>A0A183USE5</accession>
<dbReference type="AlphaFoldDB" id="A0A183USE5"/>
<evidence type="ECO:0000313" key="2">
    <source>
        <dbReference type="EMBL" id="VDM42736.1"/>
    </source>
</evidence>
<keyword evidence="1" id="KW-0732">Signal</keyword>
<name>A0A183USE5_TOXCA</name>
<dbReference type="WBParaSite" id="TCNE_0001141501-mRNA-1">
    <property type="protein sequence ID" value="TCNE_0001141501-mRNA-1"/>
    <property type="gene ID" value="TCNE_0001141501"/>
</dbReference>
<dbReference type="Proteomes" id="UP000050794">
    <property type="component" value="Unassembled WGS sequence"/>
</dbReference>
<gene>
    <name evidence="2" type="ORF">TCNE_LOCUS11415</name>
</gene>
<proteinExistence type="predicted"/>
<reference evidence="4" key="1">
    <citation type="submission" date="2016-06" db="UniProtKB">
        <authorList>
            <consortium name="WormBaseParasite"/>
        </authorList>
    </citation>
    <scope>IDENTIFICATION</scope>
</reference>
<protein>
    <submittedName>
        <fullName evidence="4">Secreted protein</fullName>
    </submittedName>
</protein>
<feature type="chain" id="PRO_5044553390" evidence="1">
    <location>
        <begin position="23"/>
        <end position="167"/>
    </location>
</feature>
<organism evidence="3 4">
    <name type="scientific">Toxocara canis</name>
    <name type="common">Canine roundworm</name>
    <dbReference type="NCBI Taxonomy" id="6265"/>
    <lineage>
        <taxon>Eukaryota</taxon>
        <taxon>Metazoa</taxon>
        <taxon>Ecdysozoa</taxon>
        <taxon>Nematoda</taxon>
        <taxon>Chromadorea</taxon>
        <taxon>Rhabditida</taxon>
        <taxon>Spirurina</taxon>
        <taxon>Ascaridomorpha</taxon>
        <taxon>Ascaridoidea</taxon>
        <taxon>Toxocaridae</taxon>
        <taxon>Toxocara</taxon>
    </lineage>
</organism>
<evidence type="ECO:0000313" key="3">
    <source>
        <dbReference type="Proteomes" id="UP000050794"/>
    </source>
</evidence>
<reference evidence="2 3" key="2">
    <citation type="submission" date="2018-11" db="EMBL/GenBank/DDBJ databases">
        <authorList>
            <consortium name="Pathogen Informatics"/>
        </authorList>
    </citation>
    <scope>NUCLEOTIDE SEQUENCE [LARGE SCALE GENOMIC DNA]</scope>
</reference>
<sequence>MMLTFKASWLIMVGHWLRAIDSSKTETTSKSPARGSERRCPEVKLSGRQMLTFLSKINESGALYVAQGRSLGRQLPAEVSKNHTMSYNATFNAVLSWIALPTKTDGADLRFPFYNSTSKMELICVFQLNVQLIQVTQFNGEVITIIQLYSDLYYPSQRLTDLDNQAS</sequence>